<organism evidence="9 10">
    <name type="scientific">Peltaster fructicola</name>
    <dbReference type="NCBI Taxonomy" id="286661"/>
    <lineage>
        <taxon>Eukaryota</taxon>
        <taxon>Fungi</taxon>
        <taxon>Dikarya</taxon>
        <taxon>Ascomycota</taxon>
        <taxon>Pezizomycotina</taxon>
        <taxon>Dothideomycetes</taxon>
        <taxon>Dothideomycetes incertae sedis</taxon>
        <taxon>Peltaster</taxon>
    </lineage>
</organism>
<dbReference type="PROSITE" id="PS51382">
    <property type="entry name" value="SPX"/>
    <property type="match status" value="1"/>
</dbReference>
<reference evidence="9 10" key="1">
    <citation type="journal article" date="2016" name="Sci. Rep.">
        <title>Peltaster fructicola genome reveals evolution from an invasive phytopathogen to an ectophytic parasite.</title>
        <authorList>
            <person name="Xu C."/>
            <person name="Chen H."/>
            <person name="Gleason M.L."/>
            <person name="Xu J.R."/>
            <person name="Liu H."/>
            <person name="Zhang R."/>
            <person name="Sun G."/>
        </authorList>
    </citation>
    <scope>NUCLEOTIDE SEQUENCE [LARGE SCALE GENOMIC DNA]</scope>
    <source>
        <strain evidence="9 10">LNHT1506</strain>
    </source>
</reference>
<feature type="transmembrane region" description="Helical" evidence="7">
    <location>
        <begin position="737"/>
        <end position="760"/>
    </location>
</feature>
<comment type="subcellular location">
    <subcellularLocation>
        <location evidence="1">Vacuole membrane</location>
        <topology evidence="1">Multi-pass membrane protein</topology>
    </subcellularLocation>
</comment>
<feature type="compositionally biased region" description="Basic and acidic residues" evidence="6">
    <location>
        <begin position="318"/>
        <end position="329"/>
    </location>
</feature>
<dbReference type="AlphaFoldDB" id="A0A6H0XRJ2"/>
<feature type="domain" description="SPX" evidence="8">
    <location>
        <begin position="1"/>
        <end position="162"/>
    </location>
</feature>
<evidence type="ECO:0000256" key="1">
    <source>
        <dbReference type="ARBA" id="ARBA00004128"/>
    </source>
</evidence>
<dbReference type="GO" id="GO:0007034">
    <property type="term" value="P:vacuolar transport"/>
    <property type="evidence" value="ECO:0007669"/>
    <property type="project" value="TreeGrafter"/>
</dbReference>
<dbReference type="PANTHER" id="PTHR46140">
    <property type="entry name" value="VACUOLAR TRANSPORTER CHAPERONE 1-RELATED"/>
    <property type="match status" value="1"/>
</dbReference>
<evidence type="ECO:0000256" key="6">
    <source>
        <dbReference type="SAM" id="MobiDB-lite"/>
    </source>
</evidence>
<dbReference type="InterPro" id="IPR004331">
    <property type="entry name" value="SPX_dom"/>
</dbReference>
<dbReference type="CDD" id="cd14474">
    <property type="entry name" value="SPX_YDR089W"/>
    <property type="match status" value="1"/>
</dbReference>
<dbReference type="PANTHER" id="PTHR46140:SF1">
    <property type="entry name" value="VACUOLAR TRANSPORTER CHAPERONE COMPLEX SUBUNIT 4-RELATED"/>
    <property type="match status" value="1"/>
</dbReference>
<dbReference type="GO" id="GO:0033254">
    <property type="term" value="C:vacuolar transporter chaperone complex"/>
    <property type="evidence" value="ECO:0007669"/>
    <property type="project" value="TreeGrafter"/>
</dbReference>
<evidence type="ECO:0000256" key="7">
    <source>
        <dbReference type="SAM" id="Phobius"/>
    </source>
</evidence>
<feature type="transmembrane region" description="Helical" evidence="7">
    <location>
        <begin position="705"/>
        <end position="725"/>
    </location>
</feature>
<dbReference type="GO" id="GO:0042144">
    <property type="term" value="P:vacuole fusion, non-autophagic"/>
    <property type="evidence" value="ECO:0007669"/>
    <property type="project" value="TreeGrafter"/>
</dbReference>
<evidence type="ECO:0000313" key="9">
    <source>
        <dbReference type="EMBL" id="QIW97381.1"/>
    </source>
</evidence>
<keyword evidence="3 7" id="KW-0812">Transmembrane</keyword>
<dbReference type="OrthoDB" id="5588846at2759"/>
<dbReference type="InterPro" id="IPR051572">
    <property type="entry name" value="VTC_Complex_Subunit"/>
</dbReference>
<dbReference type="InterPro" id="IPR042267">
    <property type="entry name" value="VTC_sf"/>
</dbReference>
<evidence type="ECO:0000259" key="8">
    <source>
        <dbReference type="PROSITE" id="PS51382"/>
    </source>
</evidence>
<dbReference type="GO" id="GO:0000329">
    <property type="term" value="C:fungal-type vacuole membrane"/>
    <property type="evidence" value="ECO:0007669"/>
    <property type="project" value="TreeGrafter"/>
</dbReference>
<keyword evidence="5 7" id="KW-0472">Membrane</keyword>
<accession>A0A6H0XRJ2</accession>
<dbReference type="EMBL" id="CP051140">
    <property type="protein sequence ID" value="QIW97381.1"/>
    <property type="molecule type" value="Genomic_DNA"/>
</dbReference>
<evidence type="ECO:0000256" key="4">
    <source>
        <dbReference type="ARBA" id="ARBA00022989"/>
    </source>
</evidence>
<feature type="region of interest" description="Disordered" evidence="6">
    <location>
        <begin position="645"/>
        <end position="681"/>
    </location>
</feature>
<proteinExistence type="predicted"/>
<keyword evidence="4 7" id="KW-1133">Transmembrane helix</keyword>
<dbReference type="GO" id="GO:0016237">
    <property type="term" value="P:microautophagy"/>
    <property type="evidence" value="ECO:0007669"/>
    <property type="project" value="TreeGrafter"/>
</dbReference>
<dbReference type="Proteomes" id="UP000503462">
    <property type="component" value="Chromosome 2"/>
</dbReference>
<evidence type="ECO:0000256" key="5">
    <source>
        <dbReference type="ARBA" id="ARBA00023136"/>
    </source>
</evidence>
<evidence type="ECO:0000256" key="3">
    <source>
        <dbReference type="ARBA" id="ARBA00022692"/>
    </source>
</evidence>
<gene>
    <name evidence="9" type="ORF">AMS68_002899</name>
</gene>
<feature type="region of interest" description="Disordered" evidence="6">
    <location>
        <begin position="318"/>
        <end position="344"/>
    </location>
</feature>
<dbReference type="GO" id="GO:0006799">
    <property type="term" value="P:polyphosphate biosynthetic process"/>
    <property type="evidence" value="ECO:0007669"/>
    <property type="project" value="UniProtKB-ARBA"/>
</dbReference>
<protein>
    <recommendedName>
        <fullName evidence="8">SPX domain-containing protein</fullName>
    </recommendedName>
</protein>
<feature type="transmembrane region" description="Helical" evidence="7">
    <location>
        <begin position="766"/>
        <end position="787"/>
    </location>
</feature>
<dbReference type="Gene3D" id="3.20.100.30">
    <property type="entry name" value="VTC, catalytic tunnel domain"/>
    <property type="match status" value="1"/>
</dbReference>
<name>A0A6H0XRJ2_9PEZI</name>
<evidence type="ECO:0000256" key="2">
    <source>
        <dbReference type="ARBA" id="ARBA00022554"/>
    </source>
</evidence>
<keyword evidence="10" id="KW-1185">Reference proteome</keyword>
<evidence type="ECO:0000313" key="10">
    <source>
        <dbReference type="Proteomes" id="UP000503462"/>
    </source>
</evidence>
<keyword evidence="2" id="KW-0926">Vacuole</keyword>
<sequence length="791" mass="88336">MKYGEKLRQRSIPAWSAYNIDYDDVKRFIKERTTPTERKDSATPAQGDEWLRQTEDDLFAILEEQHRRIDLFVKSKAREIQHRINDSKRRLRQLAARSHSGEHGISAAKLERYSRLESDVLKAGNEIRSLARFIGAQRTGFGKLLKKNKKWTGSLQLEDRFREQILSDPKSFTKFDLGPLLDEYSETLHNIRALYTNRLAQSTRDEADGSYLIGSSIISQFDASLATGRRADFDTAIATVPLSETGTHATYFIHPENVVELQVLLLQHMNYYLSRSRQNSLVGPVTLKDSDNTDGGSNEQADYFWLGADNADRFAEEQRALDSADHEARPGSTPQRSRISARWNTEEDEGDALIAARVGETHVKISKLKKKHVRDFFDKSAAFPPRRASQALMRHADELTDIRSPYTRDESARPLYLMSCHRSRLIGLSNTARHILVSTLDTGISLQAYGDSSSRVKFPFAVLIVRQEGQGHTQLFETLNQSHLVERVRGFSMEYHAIWDLCKSADVPKPFWSHILSQDIRKLPPPALKHSDTAGSGLTGSASTLSVLGGTGGSITAVETAGESDTFVSELEQPPLHAFRKKRRRPFPQEPLVTQERYWSEYDHPEDGEDADGSYVIYVDPDEKSTFDKMMETVTAWFKRPKNSDEESLLHTPATPKDDESSSDEETTARKPRHNNYGTVIRHSQLSTPRVSSTPAPYIPFLPPPTIACLVASAVILIIGYVLAATGRHRFASTVQASVMFALAASVLFIIAGVVLLARAKAVQQLGLATAVTVVLIESTAAGGLLAQMVG</sequence>